<dbReference type="AlphaFoldDB" id="A0AAE4AXW7"/>
<sequence>MLTTAGGAVWAAYFDEATGDDGLGSRGLVRFDDTLAVSWTYPYDAEPEILDCHALTVAGETPWHYAYTTFHIGSVRNRAPEDHGPAPHHGAYALLVSGRDGALIGGYGPEHDLVTPLRLGPGGIEGGQARRLIFPDGGGLHDVNRAQLFTRGADLHVFHDNGWWRASLDELTAGSGLAGS</sequence>
<dbReference type="RefSeq" id="WP_307241573.1">
    <property type="nucleotide sequence ID" value="NZ_JAUSUZ010000001.1"/>
</dbReference>
<organism evidence="1 2">
    <name type="scientific">Catenuloplanes indicus</name>
    <dbReference type="NCBI Taxonomy" id="137267"/>
    <lineage>
        <taxon>Bacteria</taxon>
        <taxon>Bacillati</taxon>
        <taxon>Actinomycetota</taxon>
        <taxon>Actinomycetes</taxon>
        <taxon>Micromonosporales</taxon>
        <taxon>Micromonosporaceae</taxon>
        <taxon>Catenuloplanes</taxon>
    </lineage>
</organism>
<gene>
    <name evidence="1" type="ORF">J2S42_004169</name>
</gene>
<reference evidence="1 2" key="1">
    <citation type="submission" date="2023-07" db="EMBL/GenBank/DDBJ databases">
        <title>Sequencing the genomes of 1000 actinobacteria strains.</title>
        <authorList>
            <person name="Klenk H.-P."/>
        </authorList>
    </citation>
    <scope>NUCLEOTIDE SEQUENCE [LARGE SCALE GENOMIC DNA]</scope>
    <source>
        <strain evidence="1 2">DSM 44709</strain>
    </source>
</reference>
<dbReference type="Proteomes" id="UP001240236">
    <property type="component" value="Unassembled WGS sequence"/>
</dbReference>
<protein>
    <submittedName>
        <fullName evidence="1">Uncharacterized protein</fullName>
    </submittedName>
</protein>
<evidence type="ECO:0000313" key="2">
    <source>
        <dbReference type="Proteomes" id="UP001240236"/>
    </source>
</evidence>
<keyword evidence="2" id="KW-1185">Reference proteome</keyword>
<accession>A0AAE4AXW7</accession>
<proteinExistence type="predicted"/>
<comment type="caution">
    <text evidence="1">The sequence shown here is derived from an EMBL/GenBank/DDBJ whole genome shotgun (WGS) entry which is preliminary data.</text>
</comment>
<evidence type="ECO:0000313" key="1">
    <source>
        <dbReference type="EMBL" id="MDQ0367500.1"/>
    </source>
</evidence>
<dbReference type="EMBL" id="JAUSUZ010000001">
    <property type="protein sequence ID" value="MDQ0367500.1"/>
    <property type="molecule type" value="Genomic_DNA"/>
</dbReference>
<name>A0AAE4AXW7_9ACTN</name>